<protein>
    <recommendedName>
        <fullName evidence="6">NnrU domain-containing protein</fullName>
    </recommendedName>
</protein>
<sequence>MFVLILGVGLWWAAHFFKRVAPERRAAMGDPGRGVVAGLIALSVVLMIFGYRASTGPVWWGPSPALVGINNLLILVAFYLFAAAGMKTRVTSVLRNPQLTGFSLWAIAHLLVNGDLPSFVLFGGLLIWALVEIAVLNRATPWVRPTGPFPVRKEIMAAAGAVIVMLVVGMIHYWLGYWPFGG</sequence>
<reference evidence="7" key="1">
    <citation type="submission" date="2020-08" db="EMBL/GenBank/DDBJ databases">
        <title>Paracoccus amoyensis sp. nov., isolated from the surface seawater at coast of Xiamen, Fujian.</title>
        <authorList>
            <person name="Lyu L."/>
        </authorList>
    </citation>
    <scope>NUCLEOTIDE SEQUENCE</scope>
    <source>
        <strain evidence="7">11-3</strain>
    </source>
</reference>
<feature type="transmembrane region" description="Helical" evidence="5">
    <location>
        <begin position="155"/>
        <end position="175"/>
    </location>
</feature>
<keyword evidence="2 5" id="KW-0812">Transmembrane</keyword>
<feature type="transmembrane region" description="Helical" evidence="5">
    <location>
        <begin position="59"/>
        <end position="81"/>
    </location>
</feature>
<organism evidence="7 8">
    <name type="scientific">Paracoccus amoyensis</name>
    <dbReference type="NCBI Taxonomy" id="2760093"/>
    <lineage>
        <taxon>Bacteria</taxon>
        <taxon>Pseudomonadati</taxon>
        <taxon>Pseudomonadota</taxon>
        <taxon>Alphaproteobacteria</taxon>
        <taxon>Rhodobacterales</taxon>
        <taxon>Paracoccaceae</taxon>
        <taxon>Paracoccus</taxon>
    </lineage>
</organism>
<keyword evidence="3 5" id="KW-1133">Transmembrane helix</keyword>
<evidence type="ECO:0000256" key="4">
    <source>
        <dbReference type="ARBA" id="ARBA00023136"/>
    </source>
</evidence>
<proteinExistence type="predicted"/>
<evidence type="ECO:0000256" key="2">
    <source>
        <dbReference type="ARBA" id="ARBA00022692"/>
    </source>
</evidence>
<comment type="subcellular location">
    <subcellularLocation>
        <location evidence="1">Membrane</location>
        <topology evidence="1">Multi-pass membrane protein</topology>
    </subcellularLocation>
</comment>
<keyword evidence="4 5" id="KW-0472">Membrane</keyword>
<evidence type="ECO:0000313" key="7">
    <source>
        <dbReference type="EMBL" id="MBC9246997.1"/>
    </source>
</evidence>
<dbReference type="GO" id="GO:0016020">
    <property type="term" value="C:membrane"/>
    <property type="evidence" value="ECO:0007669"/>
    <property type="project" value="UniProtKB-SubCell"/>
</dbReference>
<feature type="transmembrane region" description="Helical" evidence="5">
    <location>
        <begin position="118"/>
        <end position="135"/>
    </location>
</feature>
<dbReference type="Proteomes" id="UP000608594">
    <property type="component" value="Unassembled WGS sequence"/>
</dbReference>
<accession>A0A926J681</accession>
<dbReference type="EMBL" id="JACOQL010000003">
    <property type="protein sequence ID" value="MBC9246997.1"/>
    <property type="molecule type" value="Genomic_DNA"/>
</dbReference>
<dbReference type="InterPro" id="IPR009915">
    <property type="entry name" value="NnrU_dom"/>
</dbReference>
<evidence type="ECO:0000256" key="3">
    <source>
        <dbReference type="ARBA" id="ARBA00022989"/>
    </source>
</evidence>
<name>A0A926J681_9RHOB</name>
<feature type="domain" description="NnrU" evidence="6">
    <location>
        <begin position="3"/>
        <end position="178"/>
    </location>
</feature>
<evidence type="ECO:0000256" key="5">
    <source>
        <dbReference type="SAM" id="Phobius"/>
    </source>
</evidence>
<evidence type="ECO:0000256" key="1">
    <source>
        <dbReference type="ARBA" id="ARBA00004141"/>
    </source>
</evidence>
<dbReference type="Pfam" id="PF07298">
    <property type="entry name" value="NnrU"/>
    <property type="match status" value="1"/>
</dbReference>
<comment type="caution">
    <text evidence="7">The sequence shown here is derived from an EMBL/GenBank/DDBJ whole genome shotgun (WGS) entry which is preliminary data.</text>
</comment>
<gene>
    <name evidence="7" type="ORF">H4P12_09760</name>
</gene>
<evidence type="ECO:0000313" key="8">
    <source>
        <dbReference type="Proteomes" id="UP000608594"/>
    </source>
</evidence>
<evidence type="ECO:0000259" key="6">
    <source>
        <dbReference type="Pfam" id="PF07298"/>
    </source>
</evidence>
<keyword evidence="8" id="KW-1185">Reference proteome</keyword>
<dbReference type="RefSeq" id="WP_187793507.1">
    <property type="nucleotide sequence ID" value="NZ_JACOQL010000003.1"/>
</dbReference>
<feature type="transmembrane region" description="Helical" evidence="5">
    <location>
        <begin position="34"/>
        <end position="53"/>
    </location>
</feature>
<dbReference type="AlphaFoldDB" id="A0A926J681"/>